<evidence type="ECO:0000259" key="1">
    <source>
        <dbReference type="Pfam" id="PF20151"/>
    </source>
</evidence>
<reference evidence="3" key="1">
    <citation type="submission" date="2024-06" db="EMBL/GenBank/DDBJ databases">
        <title>Multi-omics analyses provide insights into the biosynthesis of the anticancer antibiotic pleurotin in Hohenbuehelia grisea.</title>
        <authorList>
            <person name="Weaver J.A."/>
            <person name="Alberti F."/>
        </authorList>
    </citation>
    <scope>NUCLEOTIDE SEQUENCE [LARGE SCALE GENOMIC DNA]</scope>
    <source>
        <strain evidence="3">T-177</strain>
    </source>
</reference>
<dbReference type="InterPro" id="IPR045340">
    <property type="entry name" value="DUF6533"/>
</dbReference>
<protein>
    <recommendedName>
        <fullName evidence="1">DUF6533 domain-containing protein</fullName>
    </recommendedName>
</protein>
<proteinExistence type="predicted"/>
<dbReference type="Proteomes" id="UP001556367">
    <property type="component" value="Unassembled WGS sequence"/>
</dbReference>
<sequence length="194" mass="21527">MTAELDGASVTLNYNIVAQDCMALVALTVLLYDHALTLGDEIRYAWKKTLSPLNILFLIERYFAPPAFIICIVLPMLTPEHDLKLIFALFCTSYAEIRVIPVVLSDTSLSPRLTTVLMSHLVLHTRSYATSTMYTDTSIGSYGHRRPKSHSSIGRLWRFLTASKRDLVAFVSSISAGPGEIVFARGQVSTTIRS</sequence>
<accession>A0ABR3JH57</accession>
<comment type="caution">
    <text evidence="2">The sequence shown here is derived from an EMBL/GenBank/DDBJ whole genome shotgun (WGS) entry which is preliminary data.</text>
</comment>
<feature type="domain" description="DUF6533" evidence="1">
    <location>
        <begin position="21"/>
        <end position="65"/>
    </location>
</feature>
<keyword evidence="3" id="KW-1185">Reference proteome</keyword>
<evidence type="ECO:0000313" key="3">
    <source>
        <dbReference type="Proteomes" id="UP001556367"/>
    </source>
</evidence>
<organism evidence="2 3">
    <name type="scientific">Hohenbuehelia grisea</name>
    <dbReference type="NCBI Taxonomy" id="104357"/>
    <lineage>
        <taxon>Eukaryota</taxon>
        <taxon>Fungi</taxon>
        <taxon>Dikarya</taxon>
        <taxon>Basidiomycota</taxon>
        <taxon>Agaricomycotina</taxon>
        <taxon>Agaricomycetes</taxon>
        <taxon>Agaricomycetidae</taxon>
        <taxon>Agaricales</taxon>
        <taxon>Pleurotineae</taxon>
        <taxon>Pleurotaceae</taxon>
        <taxon>Hohenbuehelia</taxon>
    </lineage>
</organism>
<dbReference type="Pfam" id="PF20151">
    <property type="entry name" value="DUF6533"/>
    <property type="match status" value="1"/>
</dbReference>
<name>A0ABR3JH57_9AGAR</name>
<evidence type="ECO:0000313" key="2">
    <source>
        <dbReference type="EMBL" id="KAL0955051.1"/>
    </source>
</evidence>
<gene>
    <name evidence="2" type="ORF">HGRIS_003969</name>
</gene>
<dbReference type="EMBL" id="JASNQZ010000007">
    <property type="protein sequence ID" value="KAL0955051.1"/>
    <property type="molecule type" value="Genomic_DNA"/>
</dbReference>